<feature type="domain" description="3-hydroxyacyl-CoA dehydrogenase C-terminal" evidence="12">
    <location>
        <begin position="498"/>
        <end position="599"/>
    </location>
</feature>
<evidence type="ECO:0000256" key="11">
    <source>
        <dbReference type="ARBA" id="ARBA00049556"/>
    </source>
</evidence>
<evidence type="ECO:0000256" key="9">
    <source>
        <dbReference type="ARBA" id="ARBA00023239"/>
    </source>
</evidence>
<dbReference type="InterPro" id="IPR001753">
    <property type="entry name" value="Enoyl-CoA_hydra/iso"/>
</dbReference>
<dbReference type="CDD" id="cd06558">
    <property type="entry name" value="crotonase-like"/>
    <property type="match status" value="2"/>
</dbReference>
<dbReference type="Pfam" id="PF00725">
    <property type="entry name" value="3HCDH"/>
    <property type="match status" value="1"/>
</dbReference>
<comment type="caution">
    <text evidence="14">The sequence shown here is derived from an EMBL/GenBank/DDBJ whole genome shotgun (WGS) entry which is preliminary data.</text>
</comment>
<dbReference type="PANTHER" id="PTHR43612:SF3">
    <property type="entry name" value="TRIFUNCTIONAL ENZYME SUBUNIT ALPHA, MITOCHONDRIAL"/>
    <property type="match status" value="1"/>
</dbReference>
<evidence type="ECO:0000256" key="7">
    <source>
        <dbReference type="ARBA" id="ARBA00023027"/>
    </source>
</evidence>
<keyword evidence="5" id="KW-0442">Lipid degradation</keyword>
<dbReference type="Gene3D" id="3.40.50.720">
    <property type="entry name" value="NAD(P)-binding Rossmann-like Domain"/>
    <property type="match status" value="1"/>
</dbReference>
<dbReference type="InterPro" id="IPR008927">
    <property type="entry name" value="6-PGluconate_DH-like_C_sf"/>
</dbReference>
<accession>A0A8E0NBP0</accession>
<comment type="catalytic activity">
    <reaction evidence="11">
        <text>a (3S)-3-hydroxyacyl-CoA + NAD(+) = a 3-oxoacyl-CoA + NADH + H(+)</text>
        <dbReference type="Rhea" id="RHEA:22432"/>
        <dbReference type="ChEBI" id="CHEBI:15378"/>
        <dbReference type="ChEBI" id="CHEBI:57318"/>
        <dbReference type="ChEBI" id="CHEBI:57540"/>
        <dbReference type="ChEBI" id="CHEBI:57945"/>
        <dbReference type="ChEBI" id="CHEBI:90726"/>
        <dbReference type="EC" id="1.1.1.35"/>
    </reaction>
</comment>
<keyword evidence="9" id="KW-0456">Lyase</keyword>
<dbReference type="AlphaFoldDB" id="A0A8E0NBP0"/>
<reference evidence="15" key="1">
    <citation type="journal article" date="2013" name="Genome Announc.">
        <title>Draft Genome Sequence of the Dimorphic Prosthecate Bacterium Brevundimonas abyssalis TAR-001T.</title>
        <authorList>
            <person name="Tsubouchi T."/>
            <person name="Nishi S."/>
            <person name="Usui K."/>
            <person name="Shimane Y."/>
            <person name="Takaki Y."/>
            <person name="Maruyama T."/>
            <person name="Hatada Y."/>
        </authorList>
    </citation>
    <scope>NUCLEOTIDE SEQUENCE [LARGE SCALE GENOMIC DNA]</scope>
    <source>
        <strain evidence="15">TAR-001</strain>
    </source>
</reference>
<comment type="pathway">
    <text evidence="1">Lipid metabolism; fatty acid beta-oxidation.</text>
</comment>
<evidence type="ECO:0000256" key="5">
    <source>
        <dbReference type="ARBA" id="ARBA00022963"/>
    </source>
</evidence>
<dbReference type="GO" id="GO:0070403">
    <property type="term" value="F:NAD+ binding"/>
    <property type="evidence" value="ECO:0007669"/>
    <property type="project" value="InterPro"/>
</dbReference>
<dbReference type="OrthoDB" id="9771883at2"/>
<keyword evidence="4" id="KW-0276">Fatty acid metabolism</keyword>
<dbReference type="GO" id="GO:0006635">
    <property type="term" value="P:fatty acid beta-oxidation"/>
    <property type="evidence" value="ECO:0007669"/>
    <property type="project" value="UniProtKB-UniPathway"/>
</dbReference>
<dbReference type="Gene3D" id="3.90.226.10">
    <property type="entry name" value="2-enoyl-CoA Hydratase, Chain A, domain 1"/>
    <property type="match status" value="2"/>
</dbReference>
<dbReference type="InterPro" id="IPR029045">
    <property type="entry name" value="ClpP/crotonase-like_dom_sf"/>
</dbReference>
<dbReference type="Proteomes" id="UP000016569">
    <property type="component" value="Unassembled WGS sequence"/>
</dbReference>
<dbReference type="Gene3D" id="1.10.1040.50">
    <property type="match status" value="1"/>
</dbReference>
<name>A0A8E0NBP0_9CAUL</name>
<dbReference type="InterPro" id="IPR006108">
    <property type="entry name" value="3HC_DH_C"/>
</dbReference>
<dbReference type="InterPro" id="IPR036291">
    <property type="entry name" value="NAD(P)-bd_dom_sf"/>
</dbReference>
<evidence type="ECO:0000256" key="10">
    <source>
        <dbReference type="ARBA" id="ARBA00023268"/>
    </source>
</evidence>
<feature type="domain" description="3-hydroxyacyl-CoA dehydrogenase NAD binding" evidence="13">
    <location>
        <begin position="318"/>
        <end position="495"/>
    </location>
</feature>
<evidence type="ECO:0000256" key="6">
    <source>
        <dbReference type="ARBA" id="ARBA00023002"/>
    </source>
</evidence>
<organism evidence="14 15">
    <name type="scientific">Brevundimonas abyssalis TAR-001</name>
    <dbReference type="NCBI Taxonomy" id="1391729"/>
    <lineage>
        <taxon>Bacteria</taxon>
        <taxon>Pseudomonadati</taxon>
        <taxon>Pseudomonadota</taxon>
        <taxon>Alphaproteobacteria</taxon>
        <taxon>Caulobacterales</taxon>
        <taxon>Caulobacteraceae</taxon>
        <taxon>Brevundimonas</taxon>
    </lineage>
</organism>
<dbReference type="Gene3D" id="1.10.12.10">
    <property type="entry name" value="Lyase 2-enoyl-coa Hydratase, Chain A, domain 2"/>
    <property type="match status" value="1"/>
</dbReference>
<sequence>MQNATYEVRPSGVALVTLDMEGSPVNVMNDAFTAMLDEVIARLEADRDSVTGAIITSAKSTFVAGGDIAKILELREQGAEAGFNFVQGLKAQLRRIERLGKPVVAALNGSALGGGLELALAMHHRIAVDDPKSQFGFPEVGLGILPAGGGVVRSVRMLGLMKALPLLTEGRRLNPGQALKEGLVDEVVADRDSMIANAEVWIAANPEFVQPWDHKGFTIPGGDMFSATNAGAMAMFPAMIFKKTKGLLPAAERILRVAAESSQTGFDSACDIESRAFADLLMSPASENLIRTMFLQMNEIGAGASRPGSAAKRKMTSLGILGAGMMGRGIAYSAALAGLKVILKDVTAEAAEKGKAYTRKLLDKDIERGKRTSGDADAILERIIATDQMDQLADCDIVIEAVFEDVSLKHSIVREVEVVLPETSLVATNTSTLPISMLSEASKRPENFIGLHFFSPVDRMHIVEIICGEATSPDTLAKAFDFVQQIRKTPIIVNDSRGFFTSRVFSVYTDEGDRLLKDGVNPVLIENLARQSGMPVGPLAVQDEVMMDMLLRSFKTNQDLDAQLGDNYADVYAVCGELCDYMSSRGRPGRSAGAGFYEYPQDGGAKYLWAGLKKAFGGDVELPLDDVRDRLMFRMVIEAARCLDEGVISHVRDGNVGSILAFGFPVHTGGVYQFVQSYGLDAFLARAASLAETYGPRFLPPADFGATLQRASAAPAKAPEAPGTRTYLMAGTIQADLDDGVLRLTISDPDRMNAMTPALADDLCARLRSLDEGVRVVVLSGAGKAFCAGANLADVLADPTARSNGGRMLEEHYNPLILAIRDLPVPLITAVRGAAVGVGASLACAGDLIIASDTAFFLQAFRKIGLAPDGGAPFFLTQAIGRVRALEMMLLAEKLPASRALEWGLITRVVADDALEDVVTALARDLAQGATFAMGKVRQLAWAATHSSLEQALELEVQTQAATAASADFEEGLAAFMAKRPPQFTGR</sequence>
<dbReference type="FunFam" id="3.40.50.720:FF:000009">
    <property type="entry name" value="Fatty oxidation complex, alpha subunit"/>
    <property type="match status" value="1"/>
</dbReference>
<dbReference type="EMBL" id="BATC01000026">
    <property type="protein sequence ID" value="GAD59404.1"/>
    <property type="molecule type" value="Genomic_DNA"/>
</dbReference>
<dbReference type="InterPro" id="IPR050136">
    <property type="entry name" value="FA_oxidation_alpha_subunit"/>
</dbReference>
<dbReference type="GO" id="GO:0004300">
    <property type="term" value="F:enoyl-CoA hydratase activity"/>
    <property type="evidence" value="ECO:0007669"/>
    <property type="project" value="TreeGrafter"/>
</dbReference>
<evidence type="ECO:0000256" key="1">
    <source>
        <dbReference type="ARBA" id="ARBA00005005"/>
    </source>
</evidence>
<dbReference type="SUPFAM" id="SSF48179">
    <property type="entry name" value="6-phosphogluconate dehydrogenase C-terminal domain-like"/>
    <property type="match status" value="2"/>
</dbReference>
<evidence type="ECO:0000313" key="15">
    <source>
        <dbReference type="Proteomes" id="UP000016569"/>
    </source>
</evidence>
<evidence type="ECO:0000256" key="8">
    <source>
        <dbReference type="ARBA" id="ARBA00023098"/>
    </source>
</evidence>
<dbReference type="Pfam" id="PF00378">
    <property type="entry name" value="ECH_1"/>
    <property type="match status" value="2"/>
</dbReference>
<dbReference type="UniPathway" id="UPA00659"/>
<keyword evidence="8" id="KW-0443">Lipid metabolism</keyword>
<dbReference type="SUPFAM" id="SSF51735">
    <property type="entry name" value="NAD(P)-binding Rossmann-fold domains"/>
    <property type="match status" value="1"/>
</dbReference>
<keyword evidence="7" id="KW-0520">NAD</keyword>
<dbReference type="RefSeq" id="WP_021697499.1">
    <property type="nucleotide sequence ID" value="NZ_BATC01000026.1"/>
</dbReference>
<comment type="similarity">
    <text evidence="3">In the central section; belongs to the 3-hydroxyacyl-CoA dehydrogenase family.</text>
</comment>
<dbReference type="SUPFAM" id="SSF52096">
    <property type="entry name" value="ClpP/crotonase"/>
    <property type="match status" value="2"/>
</dbReference>
<comment type="similarity">
    <text evidence="2">Belongs to the enoyl-CoA hydratase/isomerase family.</text>
</comment>
<keyword evidence="6" id="KW-0560">Oxidoreductase</keyword>
<dbReference type="InterPro" id="IPR006176">
    <property type="entry name" value="3-OHacyl-CoA_DH_NAD-bd"/>
</dbReference>
<keyword evidence="10" id="KW-0511">Multifunctional enzyme</keyword>
<dbReference type="PANTHER" id="PTHR43612">
    <property type="entry name" value="TRIFUNCTIONAL ENZYME SUBUNIT ALPHA"/>
    <property type="match status" value="1"/>
</dbReference>
<evidence type="ECO:0000313" key="14">
    <source>
        <dbReference type="EMBL" id="GAD59404.1"/>
    </source>
</evidence>
<evidence type="ECO:0000256" key="2">
    <source>
        <dbReference type="ARBA" id="ARBA00005254"/>
    </source>
</evidence>
<evidence type="ECO:0000259" key="12">
    <source>
        <dbReference type="Pfam" id="PF00725"/>
    </source>
</evidence>
<dbReference type="GO" id="GO:0016509">
    <property type="term" value="F:long-chain (3S)-3-hydroxyacyl-CoA dehydrogenase (NAD+) activity"/>
    <property type="evidence" value="ECO:0007669"/>
    <property type="project" value="TreeGrafter"/>
</dbReference>
<proteinExistence type="inferred from homology"/>
<evidence type="ECO:0000259" key="13">
    <source>
        <dbReference type="Pfam" id="PF02737"/>
    </source>
</evidence>
<dbReference type="InterPro" id="IPR014748">
    <property type="entry name" value="Enoyl-CoA_hydra_C"/>
</dbReference>
<evidence type="ECO:0000256" key="3">
    <source>
        <dbReference type="ARBA" id="ARBA00007005"/>
    </source>
</evidence>
<protein>
    <submittedName>
        <fullName evidence="14">Enoyl-CoA hydratase [isoleucine degradation] / 3-hydroxyacyl-CoA dehydrogenase / 3-hydroxybutyryl-CoA epimerase</fullName>
    </submittedName>
</protein>
<keyword evidence="15" id="KW-1185">Reference proteome</keyword>
<gene>
    <name evidence="14" type="ORF">MBEBAB_1654</name>
</gene>
<evidence type="ECO:0000256" key="4">
    <source>
        <dbReference type="ARBA" id="ARBA00022832"/>
    </source>
</evidence>
<dbReference type="Pfam" id="PF02737">
    <property type="entry name" value="3HCDH_N"/>
    <property type="match status" value="1"/>
</dbReference>